<keyword evidence="10 23" id="KW-1133">Transmembrane helix</keyword>
<evidence type="ECO:0000256" key="11">
    <source>
        <dbReference type="ARBA" id="ARBA00023136"/>
    </source>
</evidence>
<evidence type="ECO:0000256" key="2">
    <source>
        <dbReference type="ARBA" id="ARBA00004752"/>
    </source>
</evidence>
<keyword evidence="7 23" id="KW-0812">Transmembrane</keyword>
<dbReference type="PANTHER" id="PTHR30474">
    <property type="entry name" value="CELL CYCLE PROTEIN"/>
    <property type="match status" value="1"/>
</dbReference>
<dbReference type="PANTHER" id="PTHR30474:SF2">
    <property type="entry name" value="PEPTIDOGLYCAN GLYCOSYLTRANSFERASE FTSW-RELATED"/>
    <property type="match status" value="1"/>
</dbReference>
<name>A0ABN3HG83_9ACTN</name>
<accession>A0ABN3HG83</accession>
<feature type="transmembrane region" description="Helical" evidence="23">
    <location>
        <begin position="370"/>
        <end position="397"/>
    </location>
</feature>
<feature type="transmembrane region" description="Helical" evidence="23">
    <location>
        <begin position="272"/>
        <end position="288"/>
    </location>
</feature>
<evidence type="ECO:0000256" key="10">
    <source>
        <dbReference type="ARBA" id="ARBA00022989"/>
    </source>
</evidence>
<feature type="transmembrane region" description="Helical" evidence="23">
    <location>
        <begin position="182"/>
        <end position="204"/>
    </location>
</feature>
<evidence type="ECO:0000256" key="3">
    <source>
        <dbReference type="ARBA" id="ARBA00022475"/>
    </source>
</evidence>
<keyword evidence="12" id="KW-0131">Cell cycle</keyword>
<keyword evidence="11 23" id="KW-0472">Membrane</keyword>
<evidence type="ECO:0000256" key="9">
    <source>
        <dbReference type="ARBA" id="ARBA00022984"/>
    </source>
</evidence>
<evidence type="ECO:0000256" key="8">
    <source>
        <dbReference type="ARBA" id="ARBA00022960"/>
    </source>
</evidence>
<evidence type="ECO:0000256" key="17">
    <source>
        <dbReference type="ARBA" id="ARBA00041185"/>
    </source>
</evidence>
<evidence type="ECO:0000256" key="6">
    <source>
        <dbReference type="ARBA" id="ARBA00022679"/>
    </source>
</evidence>
<dbReference type="Pfam" id="PF01098">
    <property type="entry name" value="FTSW_RODA_SPOVE"/>
    <property type="match status" value="1"/>
</dbReference>
<reference evidence="24 25" key="1">
    <citation type="journal article" date="2019" name="Int. J. Syst. Evol. Microbiol.">
        <title>The Global Catalogue of Microorganisms (GCM) 10K type strain sequencing project: providing services to taxonomists for standard genome sequencing and annotation.</title>
        <authorList>
            <consortium name="The Broad Institute Genomics Platform"/>
            <consortium name="The Broad Institute Genome Sequencing Center for Infectious Disease"/>
            <person name="Wu L."/>
            <person name="Ma J."/>
        </authorList>
    </citation>
    <scope>NUCLEOTIDE SEQUENCE [LARGE SCALE GENOMIC DNA]</scope>
    <source>
        <strain evidence="24 25">JCM 16227</strain>
    </source>
</reference>
<feature type="transmembrane region" description="Helical" evidence="23">
    <location>
        <begin position="115"/>
        <end position="136"/>
    </location>
</feature>
<feature type="transmembrane region" description="Helical" evidence="23">
    <location>
        <begin position="216"/>
        <end position="237"/>
    </location>
</feature>
<dbReference type="EMBL" id="BAAARB010000008">
    <property type="protein sequence ID" value="GAA2379261.1"/>
    <property type="molecule type" value="Genomic_DNA"/>
</dbReference>
<gene>
    <name evidence="24" type="primary">ftsW</name>
    <name evidence="24" type="ORF">GCM10009855_19200</name>
</gene>
<evidence type="ECO:0000256" key="1">
    <source>
        <dbReference type="ARBA" id="ARBA00004651"/>
    </source>
</evidence>
<dbReference type="InterPro" id="IPR013437">
    <property type="entry name" value="FtsW"/>
</dbReference>
<feature type="compositionally biased region" description="Basic residues" evidence="22">
    <location>
        <begin position="58"/>
        <end position="72"/>
    </location>
</feature>
<keyword evidence="6" id="KW-0808">Transferase</keyword>
<evidence type="ECO:0000256" key="7">
    <source>
        <dbReference type="ARBA" id="ARBA00022692"/>
    </source>
</evidence>
<keyword evidence="25" id="KW-1185">Reference proteome</keyword>
<comment type="caution">
    <text evidence="24">The sequence shown here is derived from an EMBL/GenBank/DDBJ whole genome shotgun (WGS) entry which is preliminary data.</text>
</comment>
<feature type="transmembrane region" description="Helical" evidence="23">
    <location>
        <begin position="445"/>
        <end position="464"/>
    </location>
</feature>
<dbReference type="InterPro" id="IPR001182">
    <property type="entry name" value="FtsW/RodA"/>
</dbReference>
<keyword evidence="3" id="KW-1003">Cell membrane</keyword>
<feature type="compositionally biased region" description="Low complexity" evidence="22">
    <location>
        <begin position="498"/>
        <end position="522"/>
    </location>
</feature>
<organism evidence="24 25">
    <name type="scientific">Gordonia cholesterolivorans</name>
    <dbReference type="NCBI Taxonomy" id="559625"/>
    <lineage>
        <taxon>Bacteria</taxon>
        <taxon>Bacillati</taxon>
        <taxon>Actinomycetota</taxon>
        <taxon>Actinomycetes</taxon>
        <taxon>Mycobacteriales</taxon>
        <taxon>Gordoniaceae</taxon>
        <taxon>Gordonia</taxon>
    </lineage>
</organism>
<comment type="catalytic activity">
    <reaction evidence="20">
        <text>[GlcNAc-(1-&gt;4)-Mur2Ac(oyl-L-Ala-gamma-D-Glu-L-Lys-D-Ala-D-Ala)](n)-di-trans,octa-cis-undecaprenyl diphosphate + beta-D-GlcNAc-(1-&gt;4)-Mur2Ac(oyl-L-Ala-gamma-D-Glu-L-Lys-D-Ala-D-Ala)-di-trans,octa-cis-undecaprenyl diphosphate = [GlcNAc-(1-&gt;4)-Mur2Ac(oyl-L-Ala-gamma-D-Glu-L-Lys-D-Ala-D-Ala)](n+1)-di-trans,octa-cis-undecaprenyl diphosphate + di-trans,octa-cis-undecaprenyl diphosphate + H(+)</text>
        <dbReference type="Rhea" id="RHEA:23708"/>
        <dbReference type="Rhea" id="RHEA-COMP:9602"/>
        <dbReference type="Rhea" id="RHEA-COMP:9603"/>
        <dbReference type="ChEBI" id="CHEBI:15378"/>
        <dbReference type="ChEBI" id="CHEBI:58405"/>
        <dbReference type="ChEBI" id="CHEBI:60033"/>
        <dbReference type="ChEBI" id="CHEBI:78435"/>
        <dbReference type="EC" id="2.4.99.28"/>
    </reaction>
</comment>
<feature type="transmembrane region" description="Helical" evidence="23">
    <location>
        <begin position="293"/>
        <end position="311"/>
    </location>
</feature>
<dbReference type="EC" id="2.4.99.28" evidence="19"/>
<evidence type="ECO:0000256" key="13">
    <source>
        <dbReference type="ARBA" id="ARBA00023316"/>
    </source>
</evidence>
<comment type="pathway">
    <text evidence="2">Cell wall biogenesis; peptidoglycan biosynthesis.</text>
</comment>
<keyword evidence="4" id="KW-0132">Cell division</keyword>
<proteinExistence type="inferred from homology"/>
<evidence type="ECO:0000313" key="24">
    <source>
        <dbReference type="EMBL" id="GAA2379261.1"/>
    </source>
</evidence>
<dbReference type="PROSITE" id="PS00428">
    <property type="entry name" value="FTSW_RODA_SPOVE"/>
    <property type="match status" value="1"/>
</dbReference>
<evidence type="ECO:0000256" key="19">
    <source>
        <dbReference type="ARBA" id="ARBA00044770"/>
    </source>
</evidence>
<feature type="transmembrane region" description="Helical" evidence="23">
    <location>
        <begin position="249"/>
        <end position="266"/>
    </location>
</feature>
<evidence type="ECO:0000256" key="5">
    <source>
        <dbReference type="ARBA" id="ARBA00022676"/>
    </source>
</evidence>
<feature type="transmembrane region" description="Helical" evidence="23">
    <location>
        <begin position="148"/>
        <end position="170"/>
    </location>
</feature>
<feature type="transmembrane region" description="Helical" evidence="23">
    <location>
        <begin position="409"/>
        <end position="433"/>
    </location>
</feature>
<dbReference type="NCBIfam" id="TIGR02614">
    <property type="entry name" value="ftsW"/>
    <property type="match status" value="1"/>
</dbReference>
<protein>
    <recommendedName>
        <fullName evidence="17">Probable peptidoglycan glycosyltransferase FtsW</fullName>
        <ecNumber evidence="19">2.4.99.28</ecNumber>
    </recommendedName>
    <alternativeName>
        <fullName evidence="18">Cell division protein FtsW</fullName>
    </alternativeName>
    <alternativeName>
        <fullName evidence="15">Cell wall polymerase</fullName>
    </alternativeName>
    <alternativeName>
        <fullName evidence="14">Peptidoglycan polymerase</fullName>
    </alternativeName>
</protein>
<keyword evidence="8" id="KW-0133">Cell shape</keyword>
<evidence type="ECO:0000256" key="20">
    <source>
        <dbReference type="ARBA" id="ARBA00049902"/>
    </source>
</evidence>
<keyword evidence="9" id="KW-0573">Peptidoglycan synthesis</keyword>
<evidence type="ECO:0000256" key="12">
    <source>
        <dbReference type="ARBA" id="ARBA00023306"/>
    </source>
</evidence>
<evidence type="ECO:0000256" key="21">
    <source>
        <dbReference type="ARBA" id="ARBA00049966"/>
    </source>
</evidence>
<keyword evidence="5" id="KW-0328">Glycosyltransferase</keyword>
<evidence type="ECO:0000313" key="25">
    <source>
        <dbReference type="Proteomes" id="UP001501170"/>
    </source>
</evidence>
<evidence type="ECO:0000256" key="4">
    <source>
        <dbReference type="ARBA" id="ARBA00022618"/>
    </source>
</evidence>
<evidence type="ECO:0000256" key="16">
    <source>
        <dbReference type="ARBA" id="ARBA00038053"/>
    </source>
</evidence>
<evidence type="ECO:0000256" key="22">
    <source>
        <dbReference type="SAM" id="MobiDB-lite"/>
    </source>
</evidence>
<evidence type="ECO:0000256" key="14">
    <source>
        <dbReference type="ARBA" id="ARBA00032370"/>
    </source>
</evidence>
<keyword evidence="13" id="KW-0961">Cell wall biogenesis/degradation</keyword>
<dbReference type="RefSeq" id="WP_346076093.1">
    <property type="nucleotide sequence ID" value="NZ_BAAARB010000008.1"/>
</dbReference>
<evidence type="ECO:0000256" key="18">
    <source>
        <dbReference type="ARBA" id="ARBA00041418"/>
    </source>
</evidence>
<dbReference type="InterPro" id="IPR018365">
    <property type="entry name" value="Cell_cycle_FtsW-rel_CS"/>
</dbReference>
<comment type="function">
    <text evidence="21">Peptidoglycan polymerase that is essential for cell division.</text>
</comment>
<evidence type="ECO:0000256" key="15">
    <source>
        <dbReference type="ARBA" id="ARBA00033270"/>
    </source>
</evidence>
<feature type="region of interest" description="Disordered" evidence="22">
    <location>
        <begin position="1"/>
        <end position="81"/>
    </location>
</feature>
<evidence type="ECO:0000256" key="23">
    <source>
        <dbReference type="SAM" id="Phobius"/>
    </source>
</evidence>
<comment type="subcellular location">
    <subcellularLocation>
        <location evidence="1">Cell membrane</location>
        <topology evidence="1">Multi-pass membrane protein</topology>
    </subcellularLocation>
</comment>
<dbReference type="Proteomes" id="UP001501170">
    <property type="component" value="Unassembled WGS sequence"/>
</dbReference>
<comment type="similarity">
    <text evidence="16">Belongs to the SEDS family. FtsW subfamily.</text>
</comment>
<feature type="region of interest" description="Disordered" evidence="22">
    <location>
        <begin position="489"/>
        <end position="598"/>
    </location>
</feature>
<sequence length="598" mass="63771">MSSGDENTGVAEDVEDSAPRSAAEGEDAAEAPGDTSDRPDAPESADGESEARVADRSARRRNRRTASTRSARRGGTADADPLRRLRLMRGSDLKAGAAFLAGGVRNLLARPLTSFHLIVSITVILIALGLMMVLSASAVEGYAKDGSAYGMFTTQVMFVALGLVLFYIALRMPVRTLQKASLPILLISIVLLILVMIPGFGVAGGGARRWLSFGGLTLQPSELAKAALCMWGAAVLSTRDPRTSTARDLIFPLIPVAFGVAFLVIIEPNQSTTMILGMIVATLLWFGGLPGRFFAAFGVVFAVAGVALAFAESYRAARIFSFLGRDSDPLGADYQPNQAKFALADGGLFGKGLGQSTAKWNYLPNAHNDFIFAIIGEELGLVGGIIVLGLYLLLGYVGMRIARRSVDPFLRLMSATITVLFLVQAFINIGYVVGILPVTGIQLPILSYGGTSALTMLAMLGLLANAARHEPQAVAALAGPAPKGLSRLLRLPRPETYRAAGSSPRRRPTAAPIRRPAPIRGSSGTGRREAPRTWAGRPRTPEASGPRMRRRSGESSSGEIHYPPRGARPSRSWQESRSPAPRDRARRTGRGGWENGRR</sequence>